<protein>
    <recommendedName>
        <fullName evidence="4">DNA helicase</fullName>
    </recommendedName>
</protein>
<dbReference type="Gene3D" id="3.40.50.300">
    <property type="entry name" value="P-loop containing nucleotide triphosphate hydrolases"/>
    <property type="match status" value="1"/>
</dbReference>
<evidence type="ECO:0000256" key="1">
    <source>
        <dbReference type="SAM" id="MobiDB-lite"/>
    </source>
</evidence>
<comment type="caution">
    <text evidence="2">The sequence shown here is derived from an EMBL/GenBank/DDBJ whole genome shotgun (WGS) entry which is preliminary data.</text>
</comment>
<dbReference type="InterPro" id="IPR000212">
    <property type="entry name" value="DNA_helicase_UvrD/REP"/>
</dbReference>
<dbReference type="GO" id="GO:0005634">
    <property type="term" value="C:nucleus"/>
    <property type="evidence" value="ECO:0007669"/>
    <property type="project" value="TreeGrafter"/>
</dbReference>
<dbReference type="GO" id="GO:0043138">
    <property type="term" value="F:3'-5' DNA helicase activity"/>
    <property type="evidence" value="ECO:0007669"/>
    <property type="project" value="TreeGrafter"/>
</dbReference>
<feature type="region of interest" description="Disordered" evidence="1">
    <location>
        <begin position="100"/>
        <end position="123"/>
    </location>
</feature>
<gene>
    <name evidence="2" type="ORF">Rhopal_004064-T1</name>
</gene>
<name>A0AAV5GM94_9BASI</name>
<dbReference type="GO" id="GO:0031297">
    <property type="term" value="P:replication fork processing"/>
    <property type="evidence" value="ECO:0007669"/>
    <property type="project" value="TreeGrafter"/>
</dbReference>
<accession>A0AAV5GM94</accession>
<reference evidence="2 3" key="1">
    <citation type="submission" date="2021-12" db="EMBL/GenBank/DDBJ databases">
        <title>High titer production of polyol ester of fatty acids by Rhodotorula paludigena BS15 towards product separation-free biomass refinery.</title>
        <authorList>
            <person name="Mano J."/>
            <person name="Ono H."/>
            <person name="Tanaka T."/>
            <person name="Naito K."/>
            <person name="Sushida H."/>
            <person name="Ike M."/>
            <person name="Tokuyasu K."/>
            <person name="Kitaoka M."/>
        </authorList>
    </citation>
    <scope>NUCLEOTIDE SEQUENCE [LARGE SCALE GENOMIC DNA]</scope>
    <source>
        <strain evidence="2 3">BS15</strain>
    </source>
</reference>
<sequence length="943" mass="105052">MLRAFRAVPSLSELLTSRSACFPTRSSQPLLRLPPLRSTRSASNIDLSGLLSAARDSPAPPPRPRRPFTLRPRDPSAASRSPSALHLGYYLTERRTLDHLGSVASPSSSSKRDRPRRAATADEVRGAETRFAAVHAAMRTELGLVKVRASQEGSWRTEVDTAEETLGRVLGGSWLGKTDGLVHPEQLLRGLVAKGALSSFDSAFDELLRAVRLTLELHAAEADMDGTAMDPTARTLRTALEDYFALVDSPSAQDEYLLASKRRIKIRVPDGSDVLATPEQEAILASTTLEPGLTRIRAHAGTGKTTALLGLAQQRALRASATTTQLVVRSRRLRDALRAAFAREPHVEVNTLNALAVRAMYDNFGARFERKFLDPTTGRTRRLDHRTVRELLGIPQQKLRIRDTSSGREELLAGKRVAECVLKSYGEFLRSASPRPALPHLARPPSCSIVLPPRQHLSWVSELWRRVSNMDDEEAPMGFDEHVKLLQVSKGWRIEEEGPLLVDEAQDLTPAELELVSRERDVRRVVLVGDPLQAIDSFRGANTDWLALPAELELSLTRVRRFGPDVASVVNDRLKTTIYDGNLLVGNSKRRTEVYRESNVVEKTGRTIICPTYDNMYLELLRSVDSLGRFRLLTSVTHNPRDFFQLARTAWHLYRNKPFAHPHFALARFKTWRDFETELDSWGTDLPRGLEEPFAAWSRVERMASLRILGRDGLMRDLERIEQRLETSEQVPVDVQYTIAHQAKGLEYPHVVVSPSFPPPTDAFQTNLTHVALTRAMGSVEIPEGLLQVEQRFRGLHNFQLVPLPTSAISHRCSRCSQPTTGPLIAYTTPFPRHPGHMPRSPPSPLASGVGEFSAQARRAAHAYTSLSPAEDFPLCLDCADRSSYGPLRALVSFARGTPAMNDKDPSDGCDAAERFEGYIGLASERAMNRDEVLGEERNRETF</sequence>
<feature type="compositionally biased region" description="Low complexity" evidence="1">
    <location>
        <begin position="69"/>
        <end position="83"/>
    </location>
</feature>
<feature type="region of interest" description="Disordered" evidence="1">
    <location>
        <begin position="50"/>
        <end position="83"/>
    </location>
</feature>
<dbReference type="InterPro" id="IPR027417">
    <property type="entry name" value="P-loop_NTPase"/>
</dbReference>
<dbReference type="GO" id="GO:0003677">
    <property type="term" value="F:DNA binding"/>
    <property type="evidence" value="ECO:0007669"/>
    <property type="project" value="InterPro"/>
</dbReference>
<evidence type="ECO:0000313" key="2">
    <source>
        <dbReference type="EMBL" id="GJN91049.1"/>
    </source>
</evidence>
<dbReference type="Pfam" id="PF13245">
    <property type="entry name" value="AAA_19"/>
    <property type="match status" value="1"/>
</dbReference>
<proteinExistence type="predicted"/>
<dbReference type="GO" id="GO:0000724">
    <property type="term" value="P:double-strand break repair via homologous recombination"/>
    <property type="evidence" value="ECO:0007669"/>
    <property type="project" value="TreeGrafter"/>
</dbReference>
<organism evidence="2 3">
    <name type="scientific">Rhodotorula paludigena</name>
    <dbReference type="NCBI Taxonomy" id="86838"/>
    <lineage>
        <taxon>Eukaryota</taxon>
        <taxon>Fungi</taxon>
        <taxon>Dikarya</taxon>
        <taxon>Basidiomycota</taxon>
        <taxon>Pucciniomycotina</taxon>
        <taxon>Microbotryomycetes</taxon>
        <taxon>Sporidiobolales</taxon>
        <taxon>Sporidiobolaceae</taxon>
        <taxon>Rhodotorula</taxon>
    </lineage>
</organism>
<dbReference type="SUPFAM" id="SSF52540">
    <property type="entry name" value="P-loop containing nucleoside triphosphate hydrolases"/>
    <property type="match status" value="1"/>
</dbReference>
<keyword evidence="3" id="KW-1185">Reference proteome</keyword>
<dbReference type="GO" id="GO:0005524">
    <property type="term" value="F:ATP binding"/>
    <property type="evidence" value="ECO:0007669"/>
    <property type="project" value="InterPro"/>
</dbReference>
<dbReference type="Proteomes" id="UP001342314">
    <property type="component" value="Unassembled WGS sequence"/>
</dbReference>
<dbReference type="EMBL" id="BQKY01000008">
    <property type="protein sequence ID" value="GJN91049.1"/>
    <property type="molecule type" value="Genomic_DNA"/>
</dbReference>
<evidence type="ECO:0000313" key="3">
    <source>
        <dbReference type="Proteomes" id="UP001342314"/>
    </source>
</evidence>
<dbReference type="AlphaFoldDB" id="A0AAV5GM94"/>
<evidence type="ECO:0008006" key="4">
    <source>
        <dbReference type="Google" id="ProtNLM"/>
    </source>
</evidence>
<dbReference type="PANTHER" id="PTHR11070">
    <property type="entry name" value="UVRD / RECB / PCRA DNA HELICASE FAMILY MEMBER"/>
    <property type="match status" value="1"/>
</dbReference>
<dbReference type="PANTHER" id="PTHR11070:SF30">
    <property type="entry name" value="F-BOX DNA HELICASE 1"/>
    <property type="match status" value="1"/>
</dbReference>